<name>A0ABN3TJP3_9ACTN</name>
<evidence type="ECO:0000256" key="1">
    <source>
        <dbReference type="SAM" id="Phobius"/>
    </source>
</evidence>
<keyword evidence="3" id="KW-1185">Reference proteome</keyword>
<feature type="transmembrane region" description="Helical" evidence="1">
    <location>
        <begin position="57"/>
        <end position="74"/>
    </location>
</feature>
<dbReference type="EMBL" id="BAAASL010000002">
    <property type="protein sequence ID" value="GAA2708310.1"/>
    <property type="molecule type" value="Genomic_DNA"/>
</dbReference>
<feature type="transmembrane region" description="Helical" evidence="1">
    <location>
        <begin position="111"/>
        <end position="128"/>
    </location>
</feature>
<keyword evidence="1" id="KW-0472">Membrane</keyword>
<dbReference type="Proteomes" id="UP001500886">
    <property type="component" value="Unassembled WGS sequence"/>
</dbReference>
<proteinExistence type="predicted"/>
<organism evidence="2 3">
    <name type="scientific">Streptomyces luteosporeus</name>
    <dbReference type="NCBI Taxonomy" id="173856"/>
    <lineage>
        <taxon>Bacteria</taxon>
        <taxon>Bacillati</taxon>
        <taxon>Actinomycetota</taxon>
        <taxon>Actinomycetes</taxon>
        <taxon>Kitasatosporales</taxon>
        <taxon>Streptomycetaceae</taxon>
        <taxon>Streptomyces</taxon>
    </lineage>
</organism>
<keyword evidence="1" id="KW-1133">Transmembrane helix</keyword>
<keyword evidence="1" id="KW-0812">Transmembrane</keyword>
<protein>
    <recommendedName>
        <fullName evidence="4">Tripartite tricarboxylate transporter TctB family protein</fullName>
    </recommendedName>
</protein>
<feature type="transmembrane region" description="Helical" evidence="1">
    <location>
        <begin position="192"/>
        <end position="217"/>
    </location>
</feature>
<evidence type="ECO:0000313" key="3">
    <source>
        <dbReference type="Proteomes" id="UP001500886"/>
    </source>
</evidence>
<evidence type="ECO:0000313" key="2">
    <source>
        <dbReference type="EMBL" id="GAA2708310.1"/>
    </source>
</evidence>
<sequence length="227" mass="24419">MDRAYLRRMSERRVINNRMSGEAGRDVIQAETAFVSSPTTTVNKFAKEARSLSVASAAYRAVASLAALSAVMGVKHGGTPLRGAAFICDALAIPSGWTRHTATWIDGRPDLIGLPAATLLMVALLALPKRRHIGSDVAQTLEWRAPSTAVLAFVVLVQCGYVWLALQVTGILAVVGVLFLRQDRYRTEPLHHVLVAVGAVVLAVVFVPLFVVVWVVARDGVSASHTR</sequence>
<evidence type="ECO:0008006" key="4">
    <source>
        <dbReference type="Google" id="ProtNLM"/>
    </source>
</evidence>
<reference evidence="2 3" key="1">
    <citation type="journal article" date="2019" name="Int. J. Syst. Evol. Microbiol.">
        <title>The Global Catalogue of Microorganisms (GCM) 10K type strain sequencing project: providing services to taxonomists for standard genome sequencing and annotation.</title>
        <authorList>
            <consortium name="The Broad Institute Genomics Platform"/>
            <consortium name="The Broad Institute Genome Sequencing Center for Infectious Disease"/>
            <person name="Wu L."/>
            <person name="Ma J."/>
        </authorList>
    </citation>
    <scope>NUCLEOTIDE SEQUENCE [LARGE SCALE GENOMIC DNA]</scope>
    <source>
        <strain evidence="2 3">JCM 4542</strain>
    </source>
</reference>
<gene>
    <name evidence="2" type="ORF">GCM10010315_04430</name>
</gene>
<accession>A0ABN3TJP3</accession>
<comment type="caution">
    <text evidence="2">The sequence shown here is derived from an EMBL/GenBank/DDBJ whole genome shotgun (WGS) entry which is preliminary data.</text>
</comment>
<feature type="transmembrane region" description="Helical" evidence="1">
    <location>
        <begin position="149"/>
        <end position="180"/>
    </location>
</feature>